<reference evidence="2" key="1">
    <citation type="submission" date="2020-05" db="EMBL/GenBank/DDBJ databases">
        <title>WGS assembly of Panicum virgatum.</title>
        <authorList>
            <person name="Lovell J.T."/>
            <person name="Jenkins J."/>
            <person name="Shu S."/>
            <person name="Juenger T.E."/>
            <person name="Schmutz J."/>
        </authorList>
    </citation>
    <scope>NUCLEOTIDE SEQUENCE</scope>
    <source>
        <strain evidence="2">AP13</strain>
    </source>
</reference>
<dbReference type="InterPro" id="IPR032675">
    <property type="entry name" value="LRR_dom_sf"/>
</dbReference>
<organism evidence="2 3">
    <name type="scientific">Panicum virgatum</name>
    <name type="common">Blackwell switchgrass</name>
    <dbReference type="NCBI Taxonomy" id="38727"/>
    <lineage>
        <taxon>Eukaryota</taxon>
        <taxon>Viridiplantae</taxon>
        <taxon>Streptophyta</taxon>
        <taxon>Embryophyta</taxon>
        <taxon>Tracheophyta</taxon>
        <taxon>Spermatophyta</taxon>
        <taxon>Magnoliopsida</taxon>
        <taxon>Liliopsida</taxon>
        <taxon>Poales</taxon>
        <taxon>Poaceae</taxon>
        <taxon>PACMAD clade</taxon>
        <taxon>Panicoideae</taxon>
        <taxon>Panicodae</taxon>
        <taxon>Paniceae</taxon>
        <taxon>Panicinae</taxon>
        <taxon>Panicum</taxon>
        <taxon>Panicum sect. Hiantes</taxon>
    </lineage>
</organism>
<evidence type="ECO:0000313" key="2">
    <source>
        <dbReference type="EMBL" id="KAG2542672.1"/>
    </source>
</evidence>
<sequence>MSEILLSKLSGGGASLKTHSNLLESDDVQNHDEDRISKLPDDILLAILEKVSMSTVIRTSSLSTRWSHLPLLLSHLYLEVEYFMPHNSTTEADYKLIHEAMSDLIKLVGAFLASPRRESSVRTLSLRVRLITNLLLDIGKLVCNSVDSGKLKNLELEIPTVKNIYDSDETDMREHAHSLMFFFDSSPRLFGCLTKLFLYNASFTEPDMHRLLLSCEQLQNLKLHDCDIGYLSVLKMDLPNSKLRALQLVSCSFERVQLIRLPKLVQLHCKHWNSETFPVSFNFVPCLDEVKFCTATSDDTRFKITELLGDTANVQVLTLNFHGGKISIVPEGKELQNSFKTLRKLFLHGIDVELDLLWTLVLLESAPSVQIFGIKVWNHICGKDTQRRKMCPERTTGSWSTTKLGDATSFLQLKRLEFGGFKQVKEHLDLIRAVIKRAPNLETLLLEDKKYCQKCEAVTNSVCSSKTSTFLKNEEDIMVKQFGAGSLGRPIQIIFRPLKC</sequence>
<dbReference type="Gene3D" id="1.20.1280.50">
    <property type="match status" value="1"/>
</dbReference>
<dbReference type="Gene3D" id="3.80.10.10">
    <property type="entry name" value="Ribonuclease Inhibitor"/>
    <property type="match status" value="1"/>
</dbReference>
<dbReference type="Proteomes" id="UP000823388">
    <property type="component" value="Chromosome 9N"/>
</dbReference>
<evidence type="ECO:0000313" key="3">
    <source>
        <dbReference type="Proteomes" id="UP000823388"/>
    </source>
</evidence>
<comment type="caution">
    <text evidence="2">The sequence shown here is derived from an EMBL/GenBank/DDBJ whole genome shotgun (WGS) entry which is preliminary data.</text>
</comment>
<evidence type="ECO:0000259" key="1">
    <source>
        <dbReference type="PROSITE" id="PS50181"/>
    </source>
</evidence>
<dbReference type="Pfam" id="PF23622">
    <property type="entry name" value="LRR_At1g61320_AtMIF1"/>
    <property type="match status" value="1"/>
</dbReference>
<gene>
    <name evidence="2" type="ORF">PVAP13_9NG653800</name>
</gene>
<dbReference type="SUPFAM" id="SSF81383">
    <property type="entry name" value="F-box domain"/>
    <property type="match status" value="1"/>
</dbReference>
<feature type="domain" description="F-box" evidence="1">
    <location>
        <begin position="33"/>
        <end position="80"/>
    </location>
</feature>
<dbReference type="PROSITE" id="PS50181">
    <property type="entry name" value="FBOX"/>
    <property type="match status" value="1"/>
</dbReference>
<dbReference type="PANTHER" id="PTHR35545">
    <property type="entry name" value="F-BOX DOMAIN-CONTAINING PROTEIN"/>
    <property type="match status" value="1"/>
</dbReference>
<dbReference type="InterPro" id="IPR001810">
    <property type="entry name" value="F-box_dom"/>
</dbReference>
<dbReference type="SUPFAM" id="SSF52058">
    <property type="entry name" value="L domain-like"/>
    <property type="match status" value="1"/>
</dbReference>
<dbReference type="InterPro" id="IPR055357">
    <property type="entry name" value="LRR_At1g61320_AtMIF1"/>
</dbReference>
<dbReference type="PANTHER" id="PTHR35545:SF28">
    <property type="entry name" value="OS07G0645701 PROTEIN"/>
    <property type="match status" value="1"/>
</dbReference>
<dbReference type="EMBL" id="CM029054">
    <property type="protein sequence ID" value="KAG2542672.1"/>
    <property type="molecule type" value="Genomic_DNA"/>
</dbReference>
<keyword evidence="3" id="KW-1185">Reference proteome</keyword>
<name>A0A8T0N2U0_PANVG</name>
<accession>A0A8T0N2U0</accession>
<proteinExistence type="predicted"/>
<dbReference type="Pfam" id="PF00646">
    <property type="entry name" value="F-box"/>
    <property type="match status" value="1"/>
</dbReference>
<dbReference type="AlphaFoldDB" id="A0A8T0N2U0"/>
<protein>
    <recommendedName>
        <fullName evidence="1">F-box domain-containing protein</fullName>
    </recommendedName>
</protein>
<dbReference type="InterPro" id="IPR036047">
    <property type="entry name" value="F-box-like_dom_sf"/>
</dbReference>